<dbReference type="InterPro" id="IPR013780">
    <property type="entry name" value="Glyco_hydro_b"/>
</dbReference>
<evidence type="ECO:0000313" key="7">
    <source>
        <dbReference type="Proteomes" id="UP000198885"/>
    </source>
</evidence>
<feature type="domain" description="Glycosyl hydrolase family 13 catalytic" evidence="5">
    <location>
        <begin position="18"/>
        <end position="409"/>
    </location>
</feature>
<evidence type="ECO:0000256" key="4">
    <source>
        <dbReference type="SAM" id="MobiDB-lite"/>
    </source>
</evidence>
<dbReference type="PANTHER" id="PTHR10357">
    <property type="entry name" value="ALPHA-AMYLASE FAMILY MEMBER"/>
    <property type="match status" value="1"/>
</dbReference>
<sequence>MKDDLGQNQWWRGAVIYEVYVRSFQDTRADGVGDLEGVRRRLDHVAGLGVDALWLSPFYPSPGEDFGYDISDFRSVDPQLGTLDDLRTLIDEAHEAGLRVLIDMVMAHTSDQHPWFQDSRNRGDKADWYVWADPAPDGTPPNNWLSAFGGPAWSWDHRRKQYYLHDFLASQPSLNWNNPDVAAEMLDICRGWLEFGVDGLRLDAIAALLNDPELRDNPVRNDPSEVNEGGAPDSPFRMQRHTYDRDPPQLIAHLHRLRDLADRHPETFLMGEVSDVDSVAVGAKYTRGDDRLHSCYTFQLLNAEPTAEGLRALFDRFEAEMQDSWPTLMLTNHDVPRAISRWAARDHLSGDRRRLSRLMLALILSLRGTVCLYQGQELGLTEADLSYEDLQDPFGRAYWPDYRGRDGARTPMPWEELEKNLGFSSAAPWLPPDPDHAPMAVDRQEERANSPLSWARALIDWRRETEALRTGALTWCEAPFPLLAFRRHDAEDDLLCVFNISNRAVDWQPEPGWQVLSDAPGTPDDGGRVPPFGFGYFRRA</sequence>
<dbReference type="EMBL" id="FOGU01000006">
    <property type="protein sequence ID" value="SES14029.1"/>
    <property type="molecule type" value="Genomic_DNA"/>
</dbReference>
<dbReference type="GO" id="GO:0009313">
    <property type="term" value="P:oligosaccharide catabolic process"/>
    <property type="evidence" value="ECO:0007669"/>
    <property type="project" value="TreeGrafter"/>
</dbReference>
<dbReference type="CDD" id="cd11330">
    <property type="entry name" value="AmyAc_OligoGlu"/>
    <property type="match status" value="1"/>
</dbReference>
<dbReference type="SUPFAM" id="SSF51445">
    <property type="entry name" value="(Trans)glycosidases"/>
    <property type="match status" value="1"/>
</dbReference>
<dbReference type="SMART" id="SM00642">
    <property type="entry name" value="Aamy"/>
    <property type="match status" value="1"/>
</dbReference>
<dbReference type="InterPro" id="IPR045857">
    <property type="entry name" value="O16G_dom_2"/>
</dbReference>
<proteinExistence type="inferred from homology"/>
<dbReference type="Gene3D" id="3.20.20.80">
    <property type="entry name" value="Glycosidases"/>
    <property type="match status" value="1"/>
</dbReference>
<organism evidence="6 7">
    <name type="scientific">Tranquillimonas rosea</name>
    <dbReference type="NCBI Taxonomy" id="641238"/>
    <lineage>
        <taxon>Bacteria</taxon>
        <taxon>Pseudomonadati</taxon>
        <taxon>Pseudomonadota</taxon>
        <taxon>Alphaproteobacteria</taxon>
        <taxon>Rhodobacterales</taxon>
        <taxon>Roseobacteraceae</taxon>
        <taxon>Tranquillimonas</taxon>
    </lineage>
</organism>
<gene>
    <name evidence="6" type="ORF">SAMN04490244_10667</name>
</gene>
<feature type="region of interest" description="Disordered" evidence="4">
    <location>
        <begin position="216"/>
        <end position="237"/>
    </location>
</feature>
<dbReference type="Gene3D" id="3.90.400.10">
    <property type="entry name" value="Oligo-1,6-glucosidase, Domain 2"/>
    <property type="match status" value="1"/>
</dbReference>
<protein>
    <submittedName>
        <fullName evidence="6">Alpha-glucosidase</fullName>
    </submittedName>
</protein>
<keyword evidence="7" id="KW-1185">Reference proteome</keyword>
<evidence type="ECO:0000256" key="1">
    <source>
        <dbReference type="ARBA" id="ARBA00008061"/>
    </source>
</evidence>
<dbReference type="Gene3D" id="2.60.40.1180">
    <property type="entry name" value="Golgi alpha-mannosidase II"/>
    <property type="match status" value="1"/>
</dbReference>
<dbReference type="InterPro" id="IPR017853">
    <property type="entry name" value="GH"/>
</dbReference>
<dbReference type="RefSeq" id="WP_092693650.1">
    <property type="nucleotide sequence ID" value="NZ_FOGU01000006.1"/>
</dbReference>
<dbReference type="AlphaFoldDB" id="A0A1H9UXG0"/>
<accession>A0A1H9UXG0</accession>
<name>A0A1H9UXG0_9RHOB</name>
<evidence type="ECO:0000256" key="2">
    <source>
        <dbReference type="ARBA" id="ARBA00022801"/>
    </source>
</evidence>
<dbReference type="OrthoDB" id="9805159at2"/>
<keyword evidence="3" id="KW-0326">Glycosidase</keyword>
<dbReference type="GO" id="GO:0004556">
    <property type="term" value="F:alpha-amylase activity"/>
    <property type="evidence" value="ECO:0007669"/>
    <property type="project" value="TreeGrafter"/>
</dbReference>
<evidence type="ECO:0000256" key="3">
    <source>
        <dbReference type="ARBA" id="ARBA00023295"/>
    </source>
</evidence>
<dbReference type="FunFam" id="3.90.400.10:FF:000002">
    <property type="entry name" value="Sucrose isomerase"/>
    <property type="match status" value="1"/>
</dbReference>
<dbReference type="Proteomes" id="UP000198885">
    <property type="component" value="Unassembled WGS sequence"/>
</dbReference>
<dbReference type="Pfam" id="PF00128">
    <property type="entry name" value="Alpha-amylase"/>
    <property type="match status" value="1"/>
</dbReference>
<reference evidence="6 7" key="1">
    <citation type="submission" date="2016-10" db="EMBL/GenBank/DDBJ databases">
        <authorList>
            <person name="de Groot N.N."/>
        </authorList>
    </citation>
    <scope>NUCLEOTIDE SEQUENCE [LARGE SCALE GENOMIC DNA]</scope>
    <source>
        <strain evidence="6 7">DSM 23042</strain>
    </source>
</reference>
<dbReference type="STRING" id="641238.SAMN04490244_10667"/>
<keyword evidence="2" id="KW-0378">Hydrolase</keyword>
<dbReference type="PANTHER" id="PTHR10357:SF179">
    <property type="entry name" value="NEUTRAL AND BASIC AMINO ACID TRANSPORT PROTEIN RBAT"/>
    <property type="match status" value="1"/>
</dbReference>
<evidence type="ECO:0000313" key="6">
    <source>
        <dbReference type="EMBL" id="SES14029.1"/>
    </source>
</evidence>
<dbReference type="InterPro" id="IPR006047">
    <property type="entry name" value="GH13_cat_dom"/>
</dbReference>
<evidence type="ECO:0000259" key="5">
    <source>
        <dbReference type="SMART" id="SM00642"/>
    </source>
</evidence>
<comment type="similarity">
    <text evidence="1">Belongs to the glycosyl hydrolase 13 family.</text>
</comment>